<accession>A0ABS3HLE5</accession>
<reference evidence="6 7" key="1">
    <citation type="submission" date="2021-03" db="EMBL/GenBank/DDBJ databases">
        <title>Enterococcal diversity collection.</title>
        <authorList>
            <person name="Gilmore M.S."/>
            <person name="Schwartzman J."/>
            <person name="Van Tyne D."/>
            <person name="Martin M."/>
            <person name="Earl A.M."/>
            <person name="Manson A.L."/>
            <person name="Straub T."/>
            <person name="Salamzade R."/>
            <person name="Saavedra J."/>
            <person name="Lebreton F."/>
            <person name="Prichula J."/>
            <person name="Schaufler K."/>
            <person name="Gaca A."/>
            <person name="Sgardioli B."/>
            <person name="Wagenaar J."/>
            <person name="Strong T."/>
        </authorList>
    </citation>
    <scope>NUCLEOTIDE SEQUENCE [LARGE SCALE GENOMIC DNA]</scope>
    <source>
        <strain evidence="6 7">MJM16</strain>
    </source>
</reference>
<evidence type="ECO:0000313" key="6">
    <source>
        <dbReference type="EMBL" id="MBO0454267.1"/>
    </source>
</evidence>
<evidence type="ECO:0000256" key="2">
    <source>
        <dbReference type="ARBA" id="ARBA00023125"/>
    </source>
</evidence>
<protein>
    <submittedName>
        <fullName evidence="6">Winged helix-turn-helix domain-containing protein</fullName>
    </submittedName>
</protein>
<sequence>MLKYQEKAMELLDTFQIVLLSETIPNRETEELLERTSPSNVIVLQIVEKIPEEEELLKKQEQGINYFLPKHASLEEVRELLSFEGIGDFVTQSKHSSSECVSITDKEVFLSKLSLTPQEQKLLQELIRVKGKVLSRKELCQQIWNKELTNSTQSQLSFLIKKIKRKIEDANLDSSCIKTLWGKGYSFDDVHLTQNKREY</sequence>
<dbReference type="InterPro" id="IPR016032">
    <property type="entry name" value="Sig_transdc_resp-reg_C-effctor"/>
</dbReference>
<name>A0ABS3HLE5_9ENTE</name>
<dbReference type="InterPro" id="IPR036388">
    <property type="entry name" value="WH-like_DNA-bd_sf"/>
</dbReference>
<dbReference type="Pfam" id="PF00486">
    <property type="entry name" value="Trans_reg_C"/>
    <property type="match status" value="1"/>
</dbReference>
<evidence type="ECO:0000256" key="3">
    <source>
        <dbReference type="ARBA" id="ARBA00023163"/>
    </source>
</evidence>
<dbReference type="PROSITE" id="PS51755">
    <property type="entry name" value="OMPR_PHOB"/>
    <property type="match status" value="1"/>
</dbReference>
<dbReference type="Proteomes" id="UP000664495">
    <property type="component" value="Unassembled WGS sequence"/>
</dbReference>
<dbReference type="SMART" id="SM00862">
    <property type="entry name" value="Trans_reg_C"/>
    <property type="match status" value="1"/>
</dbReference>
<evidence type="ECO:0000256" key="4">
    <source>
        <dbReference type="PROSITE-ProRule" id="PRU01091"/>
    </source>
</evidence>
<keyword evidence="3" id="KW-0804">Transcription</keyword>
<proteinExistence type="predicted"/>
<organism evidence="6 7">
    <name type="scientific">Candidatus Enterococcus murrayae</name>
    <dbReference type="NCBI Taxonomy" id="2815321"/>
    <lineage>
        <taxon>Bacteria</taxon>
        <taxon>Bacillati</taxon>
        <taxon>Bacillota</taxon>
        <taxon>Bacilli</taxon>
        <taxon>Lactobacillales</taxon>
        <taxon>Enterococcaceae</taxon>
        <taxon>Enterococcus</taxon>
    </lineage>
</organism>
<dbReference type="RefSeq" id="WP_207110004.1">
    <property type="nucleotide sequence ID" value="NZ_JAFLVR010000052.1"/>
</dbReference>
<feature type="domain" description="OmpR/PhoB-type" evidence="5">
    <location>
        <begin position="78"/>
        <end position="189"/>
    </location>
</feature>
<dbReference type="SUPFAM" id="SSF46894">
    <property type="entry name" value="C-terminal effector domain of the bipartite response regulators"/>
    <property type="match status" value="1"/>
</dbReference>
<feature type="DNA-binding region" description="OmpR/PhoB-type" evidence="4">
    <location>
        <begin position="78"/>
        <end position="189"/>
    </location>
</feature>
<dbReference type="Gene3D" id="1.10.10.10">
    <property type="entry name" value="Winged helix-like DNA-binding domain superfamily/Winged helix DNA-binding domain"/>
    <property type="match status" value="1"/>
</dbReference>
<comment type="caution">
    <text evidence="6">The sequence shown here is derived from an EMBL/GenBank/DDBJ whole genome shotgun (WGS) entry which is preliminary data.</text>
</comment>
<gene>
    <name evidence="6" type="ORF">JZO85_18575</name>
</gene>
<keyword evidence="7" id="KW-1185">Reference proteome</keyword>
<dbReference type="InterPro" id="IPR001867">
    <property type="entry name" value="OmpR/PhoB-type_DNA-bd"/>
</dbReference>
<dbReference type="CDD" id="cd00383">
    <property type="entry name" value="trans_reg_C"/>
    <property type="match status" value="1"/>
</dbReference>
<evidence type="ECO:0000259" key="5">
    <source>
        <dbReference type="PROSITE" id="PS51755"/>
    </source>
</evidence>
<keyword evidence="2 4" id="KW-0238">DNA-binding</keyword>
<keyword evidence="1" id="KW-0805">Transcription regulation</keyword>
<dbReference type="EMBL" id="JAFLVR010000052">
    <property type="protein sequence ID" value="MBO0454267.1"/>
    <property type="molecule type" value="Genomic_DNA"/>
</dbReference>
<evidence type="ECO:0000256" key="1">
    <source>
        <dbReference type="ARBA" id="ARBA00023015"/>
    </source>
</evidence>
<evidence type="ECO:0000313" key="7">
    <source>
        <dbReference type="Proteomes" id="UP000664495"/>
    </source>
</evidence>